<keyword evidence="4" id="KW-1185">Reference proteome</keyword>
<proteinExistence type="predicted"/>
<evidence type="ECO:0000313" key="2">
    <source>
        <dbReference type="EMBL" id="OXA37090.1"/>
    </source>
</evidence>
<evidence type="ECO:0008006" key="5">
    <source>
        <dbReference type="Google" id="ProtNLM"/>
    </source>
</evidence>
<evidence type="ECO:0000313" key="4">
    <source>
        <dbReference type="Proteomes" id="UP000198287"/>
    </source>
</evidence>
<organism evidence="2 4">
    <name type="scientific">Folsomia candida</name>
    <name type="common">Springtail</name>
    <dbReference type="NCBI Taxonomy" id="158441"/>
    <lineage>
        <taxon>Eukaryota</taxon>
        <taxon>Metazoa</taxon>
        <taxon>Ecdysozoa</taxon>
        <taxon>Arthropoda</taxon>
        <taxon>Hexapoda</taxon>
        <taxon>Collembola</taxon>
        <taxon>Entomobryomorpha</taxon>
        <taxon>Isotomoidea</taxon>
        <taxon>Isotomidae</taxon>
        <taxon>Proisotominae</taxon>
        <taxon>Folsomia</taxon>
    </lineage>
</organism>
<keyword evidence="1" id="KW-0732">Signal</keyword>
<protein>
    <recommendedName>
        <fullName evidence="5">Chitin-binding type-2 domain-containing protein</fullName>
    </recommendedName>
</protein>
<feature type="signal peptide" evidence="1">
    <location>
        <begin position="1"/>
        <end position="16"/>
    </location>
</feature>
<dbReference type="EMBL" id="LNIX01000065">
    <property type="protein sequence ID" value="OXA37090.1"/>
    <property type="molecule type" value="Genomic_DNA"/>
</dbReference>
<comment type="caution">
    <text evidence="2">The sequence shown here is derived from an EMBL/GenBank/DDBJ whole genome shotgun (WGS) entry which is preliminary data.</text>
</comment>
<name>A0A226CWF7_FOLCA</name>
<feature type="chain" id="PRO_5011911169" description="Chitin-binding type-2 domain-containing protein" evidence="1">
    <location>
        <begin position="17"/>
        <end position="166"/>
    </location>
</feature>
<sequence>MGWTLYFCFLVVITLSSDIFVSGSSYHGNQAGQNSRAKRSLGLAPTTFAEKTLQKRALRAHNKVKAHPQAAHPASQASSDEIIKITAPFCKEEGIMLIQGENNYFMKCKINPVTGGYFQIIYVCPSDMHSVDDTSKCIPPPDCKDCAAKNAGSGGAEDIYGSAFGK</sequence>
<evidence type="ECO:0000256" key="1">
    <source>
        <dbReference type="SAM" id="SignalP"/>
    </source>
</evidence>
<dbReference type="Proteomes" id="UP000198287">
    <property type="component" value="Unassembled WGS sequence"/>
</dbReference>
<gene>
    <name evidence="3" type="ORF">Fcan01_01437</name>
    <name evidence="2" type="ORF">Fcan01_28134</name>
</gene>
<dbReference type="EMBL" id="LNIX01000001">
    <property type="protein sequence ID" value="OXA62529.1"/>
    <property type="molecule type" value="Genomic_DNA"/>
</dbReference>
<reference evidence="2 4" key="1">
    <citation type="submission" date="2015-12" db="EMBL/GenBank/DDBJ databases">
        <title>The genome of Folsomia candida.</title>
        <authorList>
            <person name="Faddeeva A."/>
            <person name="Derks M.F."/>
            <person name="Anvar Y."/>
            <person name="Smit S."/>
            <person name="Van Straalen N."/>
            <person name="Roelofs D."/>
        </authorList>
    </citation>
    <scope>NUCLEOTIDE SEQUENCE [LARGE SCALE GENOMIC DNA]</scope>
    <source>
        <strain evidence="2 4">VU population</strain>
        <tissue evidence="2">Whole body</tissue>
    </source>
</reference>
<dbReference type="AlphaFoldDB" id="A0A226CWF7"/>
<accession>A0A226CWF7</accession>
<evidence type="ECO:0000313" key="3">
    <source>
        <dbReference type="EMBL" id="OXA62529.1"/>
    </source>
</evidence>
<dbReference type="OrthoDB" id="8282113at2759"/>